<keyword evidence="4 5" id="KW-0472">Membrane</keyword>
<feature type="non-terminal residue" evidence="6">
    <location>
        <position position="1"/>
    </location>
</feature>
<dbReference type="AlphaFoldDB" id="X1C249"/>
<evidence type="ECO:0000256" key="5">
    <source>
        <dbReference type="SAM" id="Phobius"/>
    </source>
</evidence>
<dbReference type="CDD" id="cd16914">
    <property type="entry name" value="EcfT"/>
    <property type="match status" value="1"/>
</dbReference>
<proteinExistence type="predicted"/>
<evidence type="ECO:0000256" key="2">
    <source>
        <dbReference type="ARBA" id="ARBA00022692"/>
    </source>
</evidence>
<dbReference type="InterPro" id="IPR003339">
    <property type="entry name" value="ABC/ECF_trnsptr_transmembrane"/>
</dbReference>
<comment type="caution">
    <text evidence="6">The sequence shown here is derived from an EMBL/GenBank/DDBJ whole genome shotgun (WGS) entry which is preliminary data.</text>
</comment>
<evidence type="ECO:0000256" key="1">
    <source>
        <dbReference type="ARBA" id="ARBA00004141"/>
    </source>
</evidence>
<comment type="subcellular location">
    <subcellularLocation>
        <location evidence="1">Membrane</location>
        <topology evidence="1">Multi-pass membrane protein</topology>
    </subcellularLocation>
</comment>
<evidence type="ECO:0008006" key="7">
    <source>
        <dbReference type="Google" id="ProtNLM"/>
    </source>
</evidence>
<reference evidence="6" key="1">
    <citation type="journal article" date="2014" name="Front. Microbiol.">
        <title>High frequency of phylogenetically diverse reductive dehalogenase-homologous genes in deep subseafloor sedimentary metagenomes.</title>
        <authorList>
            <person name="Kawai M."/>
            <person name="Futagami T."/>
            <person name="Toyoda A."/>
            <person name="Takaki Y."/>
            <person name="Nishi S."/>
            <person name="Hori S."/>
            <person name="Arai W."/>
            <person name="Tsubouchi T."/>
            <person name="Morono Y."/>
            <person name="Uchiyama I."/>
            <person name="Ito T."/>
            <person name="Fujiyama A."/>
            <person name="Inagaki F."/>
            <person name="Takami H."/>
        </authorList>
    </citation>
    <scope>NUCLEOTIDE SEQUENCE</scope>
    <source>
        <strain evidence="6">Expedition CK06-06</strain>
    </source>
</reference>
<evidence type="ECO:0000256" key="3">
    <source>
        <dbReference type="ARBA" id="ARBA00022989"/>
    </source>
</evidence>
<organism evidence="6">
    <name type="scientific">marine sediment metagenome</name>
    <dbReference type="NCBI Taxonomy" id="412755"/>
    <lineage>
        <taxon>unclassified sequences</taxon>
        <taxon>metagenomes</taxon>
        <taxon>ecological metagenomes</taxon>
    </lineage>
</organism>
<evidence type="ECO:0000313" key="6">
    <source>
        <dbReference type="EMBL" id="GAG90478.1"/>
    </source>
</evidence>
<dbReference type="PANTHER" id="PTHR33514">
    <property type="entry name" value="PROTEIN ABCI12, CHLOROPLASTIC"/>
    <property type="match status" value="1"/>
</dbReference>
<gene>
    <name evidence="6" type="ORF">S01H4_46195</name>
</gene>
<keyword evidence="2 5" id="KW-0812">Transmembrane</keyword>
<feature type="transmembrane region" description="Helical" evidence="5">
    <location>
        <begin position="204"/>
        <end position="222"/>
    </location>
</feature>
<feature type="transmembrane region" description="Helical" evidence="5">
    <location>
        <begin position="28"/>
        <end position="48"/>
    </location>
</feature>
<protein>
    <recommendedName>
        <fullName evidence="7">Energy-coupling factor transporter transmembrane protein EcfT</fullName>
    </recommendedName>
</protein>
<evidence type="ECO:0000256" key="4">
    <source>
        <dbReference type="ARBA" id="ARBA00023136"/>
    </source>
</evidence>
<sequence length="234" mass="26666">SNNIFSFLLIIVLSTKYLANLKFREIATAMILSISMASFIAIFNILFYKTNFMPNIPAIFNIGKLKITNDALRIGLSRGIRVFSLINLSIIFVSTTDVTALVDSLVQNMRIPYRIAYGTLVAYRMIPLLSDEFSQIQASQKIRGVLPEKNIKSKIEFFFKQAITLMVGAIRRSDRLALAMDSKAFGAFKKRSFYRPERVEFKDVIFLISTILVILITYYIMWKIGFLKKLGISA</sequence>
<accession>X1C249</accession>
<dbReference type="GO" id="GO:0005886">
    <property type="term" value="C:plasma membrane"/>
    <property type="evidence" value="ECO:0007669"/>
    <property type="project" value="TreeGrafter"/>
</dbReference>
<dbReference type="EMBL" id="BART01025792">
    <property type="protein sequence ID" value="GAG90478.1"/>
    <property type="molecule type" value="Genomic_DNA"/>
</dbReference>
<name>X1C249_9ZZZZ</name>
<dbReference type="Pfam" id="PF02361">
    <property type="entry name" value="CbiQ"/>
    <property type="match status" value="1"/>
</dbReference>
<keyword evidence="3 5" id="KW-1133">Transmembrane helix</keyword>
<dbReference type="PANTHER" id="PTHR33514:SF13">
    <property type="entry name" value="PROTEIN ABCI12, CHLOROPLASTIC"/>
    <property type="match status" value="1"/>
</dbReference>